<dbReference type="NCBIfam" id="TIGR00036">
    <property type="entry name" value="dapB"/>
    <property type="match status" value="1"/>
</dbReference>
<feature type="binding site" evidence="9">
    <location>
        <begin position="151"/>
        <end position="152"/>
    </location>
    <ligand>
        <name>(S)-2,3,4,5-tetrahydrodipicolinate</name>
        <dbReference type="ChEBI" id="CHEBI:16845"/>
    </ligand>
</feature>
<dbReference type="PROSITE" id="PS01298">
    <property type="entry name" value="DAPB"/>
    <property type="match status" value="1"/>
</dbReference>
<dbReference type="CDD" id="cd02274">
    <property type="entry name" value="DHDPR_N"/>
    <property type="match status" value="1"/>
</dbReference>
<dbReference type="InterPro" id="IPR022664">
    <property type="entry name" value="DapB_N_CS"/>
</dbReference>
<comment type="caution">
    <text evidence="13">The sequence shown here is derived from an EMBL/GenBank/DDBJ whole genome shotgun (WGS) entry which is preliminary data.</text>
</comment>
<comment type="subunit">
    <text evidence="9">Homotetramer.</text>
</comment>
<dbReference type="Gene3D" id="3.40.50.720">
    <property type="entry name" value="NAD(P)-binding Rossmann-like Domain"/>
    <property type="match status" value="1"/>
</dbReference>
<dbReference type="Pfam" id="PF05173">
    <property type="entry name" value="DapB_C"/>
    <property type="match status" value="1"/>
</dbReference>
<dbReference type="FunFam" id="3.30.360.10:FF:000009">
    <property type="entry name" value="4-hydroxy-tetrahydrodipicolinate reductase"/>
    <property type="match status" value="1"/>
</dbReference>
<dbReference type="AlphaFoldDB" id="A0A6A7K5M2"/>
<keyword evidence="3 9" id="KW-0028">Amino-acid biosynthesis</keyword>
<evidence type="ECO:0000256" key="4">
    <source>
        <dbReference type="ARBA" id="ARBA00022857"/>
    </source>
</evidence>
<keyword evidence="2 9" id="KW-0963">Cytoplasm</keyword>
<dbReference type="Pfam" id="PF01113">
    <property type="entry name" value="DapB_N"/>
    <property type="match status" value="1"/>
</dbReference>
<feature type="active site" description="Proton donor/acceptor" evidence="9">
    <location>
        <position position="141"/>
    </location>
</feature>
<dbReference type="Proteomes" id="UP000440004">
    <property type="component" value="Unassembled WGS sequence"/>
</dbReference>
<accession>A0A6A7K5M2</accession>
<dbReference type="GO" id="GO:0050661">
    <property type="term" value="F:NADP binding"/>
    <property type="evidence" value="ECO:0007669"/>
    <property type="project" value="UniProtKB-UniRule"/>
</dbReference>
<gene>
    <name evidence="9" type="primary">dapB</name>
    <name evidence="13" type="ORF">GC105_02680</name>
</gene>
<feature type="binding site" evidence="9">
    <location>
        <position position="37"/>
    </location>
    <ligand>
        <name>NAD(+)</name>
        <dbReference type="ChEBI" id="CHEBI:57540"/>
    </ligand>
</feature>
<organism evidence="13 14">
    <name type="scientific">Alkalibaculum sporogenes</name>
    <dbReference type="NCBI Taxonomy" id="2655001"/>
    <lineage>
        <taxon>Bacteria</taxon>
        <taxon>Bacillati</taxon>
        <taxon>Bacillota</taxon>
        <taxon>Clostridia</taxon>
        <taxon>Eubacteriales</taxon>
        <taxon>Eubacteriaceae</taxon>
        <taxon>Alkalibaculum</taxon>
    </lineage>
</organism>
<evidence type="ECO:0000256" key="1">
    <source>
        <dbReference type="ARBA" id="ARBA00006642"/>
    </source>
</evidence>
<comment type="caution">
    <text evidence="9">Lacks conserved residue(s) required for the propagation of feature annotation.</text>
</comment>
<dbReference type="Gene3D" id="3.30.360.10">
    <property type="entry name" value="Dihydrodipicolinate Reductase, domain 2"/>
    <property type="match status" value="1"/>
</dbReference>
<keyword evidence="5 9" id="KW-0220">Diaminopimelate biosynthesis</keyword>
<evidence type="ECO:0000259" key="12">
    <source>
        <dbReference type="Pfam" id="PF05173"/>
    </source>
</evidence>
<feature type="binding site" evidence="9">
    <location>
        <begin position="8"/>
        <end position="13"/>
    </location>
    <ligand>
        <name>NAD(+)</name>
        <dbReference type="ChEBI" id="CHEBI:57540"/>
    </ligand>
</feature>
<dbReference type="PANTHER" id="PTHR20836:SF7">
    <property type="entry name" value="4-HYDROXY-TETRAHYDRODIPICOLINATE REDUCTASE"/>
    <property type="match status" value="1"/>
</dbReference>
<evidence type="ECO:0000256" key="2">
    <source>
        <dbReference type="ARBA" id="ARBA00022490"/>
    </source>
</evidence>
<keyword evidence="6 9" id="KW-0560">Oxidoreductase</keyword>
<evidence type="ECO:0000256" key="7">
    <source>
        <dbReference type="ARBA" id="ARBA00023027"/>
    </source>
</evidence>
<dbReference type="InterPro" id="IPR000846">
    <property type="entry name" value="DapB_N"/>
</dbReference>
<name>A0A6A7K5M2_9FIRM</name>
<protein>
    <recommendedName>
        <fullName evidence="9 10">4-hydroxy-tetrahydrodipicolinate reductase</fullName>
        <shortName evidence="9">HTPA reductase</shortName>
        <ecNumber evidence="9 10">1.17.1.8</ecNumber>
    </recommendedName>
</protein>
<dbReference type="GO" id="GO:0051287">
    <property type="term" value="F:NAD binding"/>
    <property type="evidence" value="ECO:0007669"/>
    <property type="project" value="UniProtKB-UniRule"/>
</dbReference>
<dbReference type="EMBL" id="WHNX01000003">
    <property type="protein sequence ID" value="MPW24700.1"/>
    <property type="molecule type" value="Genomic_DNA"/>
</dbReference>
<dbReference type="PIRSF" id="PIRSF000161">
    <property type="entry name" value="DHPR"/>
    <property type="match status" value="1"/>
</dbReference>
<feature type="binding site" evidence="9">
    <location>
        <position position="142"/>
    </location>
    <ligand>
        <name>(S)-2,3,4,5-tetrahydrodipicolinate</name>
        <dbReference type="ChEBI" id="CHEBI:16845"/>
    </ligand>
</feature>
<evidence type="ECO:0000256" key="6">
    <source>
        <dbReference type="ARBA" id="ARBA00023002"/>
    </source>
</evidence>
<comment type="catalytic activity">
    <reaction evidence="9">
        <text>(S)-2,3,4,5-tetrahydrodipicolinate + NADP(+) + H2O = (2S,4S)-4-hydroxy-2,3,4,5-tetrahydrodipicolinate + NADPH + H(+)</text>
        <dbReference type="Rhea" id="RHEA:35331"/>
        <dbReference type="ChEBI" id="CHEBI:15377"/>
        <dbReference type="ChEBI" id="CHEBI:15378"/>
        <dbReference type="ChEBI" id="CHEBI:16845"/>
        <dbReference type="ChEBI" id="CHEBI:57783"/>
        <dbReference type="ChEBI" id="CHEBI:58349"/>
        <dbReference type="ChEBI" id="CHEBI:67139"/>
        <dbReference type="EC" id="1.17.1.8"/>
    </reaction>
</comment>
<keyword evidence="8 9" id="KW-0457">Lysine biosynthesis</keyword>
<comment type="similarity">
    <text evidence="1 9">Belongs to the DapB family.</text>
</comment>
<comment type="function">
    <text evidence="9">Catalyzes the conversion of 4-hydroxy-tetrahydrodipicolinate (HTPA) to tetrahydrodipicolinate.</text>
</comment>
<feature type="active site" description="Proton donor" evidence="9">
    <location>
        <position position="145"/>
    </location>
</feature>
<comment type="caution">
    <text evidence="9">Was originally thought to be a dihydrodipicolinate reductase (DHDPR), catalyzing the conversion of dihydrodipicolinate to tetrahydrodipicolinate. However, it was shown in E.coli that the substrate of the enzymatic reaction is not dihydrodipicolinate (DHDP) but in fact (2S,4S)-4-hydroxy-2,3,4,5-tetrahydrodipicolinic acid (HTPA), the product released by the DapA-catalyzed reaction.</text>
</comment>
<dbReference type="GO" id="GO:0019877">
    <property type="term" value="P:diaminopimelate biosynthetic process"/>
    <property type="evidence" value="ECO:0007669"/>
    <property type="project" value="UniProtKB-UniRule"/>
</dbReference>
<feature type="binding site" evidence="9">
    <location>
        <begin position="109"/>
        <end position="112"/>
    </location>
    <ligand>
        <name>NAD(+)</name>
        <dbReference type="ChEBI" id="CHEBI:57540"/>
    </ligand>
</feature>
<evidence type="ECO:0000313" key="14">
    <source>
        <dbReference type="Proteomes" id="UP000440004"/>
    </source>
</evidence>
<dbReference type="InterPro" id="IPR023940">
    <property type="entry name" value="DHDPR_bac"/>
</dbReference>
<dbReference type="UniPathway" id="UPA00034">
    <property type="reaction ID" value="UER00018"/>
</dbReference>
<comment type="pathway">
    <text evidence="9">Amino-acid biosynthesis; L-lysine biosynthesis via DAP pathway; (S)-tetrahydrodipicolinate from L-aspartate: step 4/4.</text>
</comment>
<keyword evidence="7 9" id="KW-0520">NAD</keyword>
<evidence type="ECO:0000256" key="8">
    <source>
        <dbReference type="ARBA" id="ARBA00023154"/>
    </source>
</evidence>
<dbReference type="GO" id="GO:0009089">
    <property type="term" value="P:lysine biosynthetic process via diaminopimelate"/>
    <property type="evidence" value="ECO:0007669"/>
    <property type="project" value="UniProtKB-UniRule"/>
</dbReference>
<feature type="binding site" evidence="9">
    <location>
        <begin position="85"/>
        <end position="87"/>
    </location>
    <ligand>
        <name>NAD(+)</name>
        <dbReference type="ChEBI" id="CHEBI:57540"/>
    </ligand>
</feature>
<dbReference type="InterPro" id="IPR036291">
    <property type="entry name" value="NAD(P)-bd_dom_sf"/>
</dbReference>
<keyword evidence="4 9" id="KW-0521">NADP</keyword>
<evidence type="ECO:0000256" key="5">
    <source>
        <dbReference type="ARBA" id="ARBA00022915"/>
    </source>
</evidence>
<evidence type="ECO:0000256" key="9">
    <source>
        <dbReference type="HAMAP-Rule" id="MF_00102"/>
    </source>
</evidence>
<dbReference type="SUPFAM" id="SSF51735">
    <property type="entry name" value="NAD(P)-binding Rossmann-fold domains"/>
    <property type="match status" value="1"/>
</dbReference>
<proteinExistence type="inferred from homology"/>
<dbReference type="GO" id="GO:0008839">
    <property type="term" value="F:4-hydroxy-tetrahydrodipicolinate reductase"/>
    <property type="evidence" value="ECO:0007669"/>
    <property type="project" value="UniProtKB-UniRule"/>
</dbReference>
<comment type="catalytic activity">
    <reaction evidence="9">
        <text>(S)-2,3,4,5-tetrahydrodipicolinate + NAD(+) + H2O = (2S,4S)-4-hydroxy-2,3,4,5-tetrahydrodipicolinate + NADH + H(+)</text>
        <dbReference type="Rhea" id="RHEA:35323"/>
        <dbReference type="ChEBI" id="CHEBI:15377"/>
        <dbReference type="ChEBI" id="CHEBI:15378"/>
        <dbReference type="ChEBI" id="CHEBI:16845"/>
        <dbReference type="ChEBI" id="CHEBI:57540"/>
        <dbReference type="ChEBI" id="CHEBI:57945"/>
        <dbReference type="ChEBI" id="CHEBI:67139"/>
        <dbReference type="EC" id="1.17.1.8"/>
    </reaction>
</comment>
<evidence type="ECO:0000256" key="10">
    <source>
        <dbReference type="NCBIfam" id="TIGR00036"/>
    </source>
</evidence>
<comment type="subcellular location">
    <subcellularLocation>
        <location evidence="9">Cytoplasm</location>
    </subcellularLocation>
</comment>
<dbReference type="InterPro" id="IPR022663">
    <property type="entry name" value="DapB_C"/>
</dbReference>
<dbReference type="SUPFAM" id="SSF55347">
    <property type="entry name" value="Glyceraldehyde-3-phosphate dehydrogenase-like, C-terminal domain"/>
    <property type="match status" value="1"/>
</dbReference>
<feature type="domain" description="Dihydrodipicolinate reductase N-terminal" evidence="11">
    <location>
        <begin position="2"/>
        <end position="112"/>
    </location>
</feature>
<reference evidence="13 14" key="1">
    <citation type="submission" date="2019-10" db="EMBL/GenBank/DDBJ databases">
        <title>Alkalibaculum tamaniensis sp.nov., a new alkaliphilic acetogen, isolated on methoxylated aromatics from a mud volcano.</title>
        <authorList>
            <person name="Khomyakova M.A."/>
            <person name="Merkel A.Y."/>
            <person name="Bonch-Osmolovskaya E.A."/>
            <person name="Slobodkin A.I."/>
        </authorList>
    </citation>
    <scope>NUCLEOTIDE SEQUENCE [LARGE SCALE GENOMIC DNA]</scope>
    <source>
        <strain evidence="13 14">M08DMB</strain>
    </source>
</reference>
<sequence>MINVLLSGCNGGMGRVLQELISNEKNMQVIAGYDSTENNNNSYKVYTDIDKCNEKIDVIIDFSHYTAFNSVLKYSLDKQVALVMATTGLTAENEQSLLKASKIIPIFRTANMSIGINVLLGLVAEAAKQLEEFDIELIEKHHNKKVDSPSGTALMLANEINDALNNSLEYTYGREGKSTRRNSKELGIHAVRGGTISGEHTVIYAGEDEIIEIKHTATSKKVFAKGAIKAAKFITNKENGFFDMRKVLKS</sequence>
<keyword evidence="14" id="KW-1185">Reference proteome</keyword>
<evidence type="ECO:0000259" key="11">
    <source>
        <dbReference type="Pfam" id="PF01113"/>
    </source>
</evidence>
<evidence type="ECO:0000256" key="3">
    <source>
        <dbReference type="ARBA" id="ARBA00022605"/>
    </source>
</evidence>
<evidence type="ECO:0000313" key="13">
    <source>
        <dbReference type="EMBL" id="MPW24700.1"/>
    </source>
</evidence>
<dbReference type="EC" id="1.17.1.8" evidence="9 10"/>
<dbReference type="RefSeq" id="WP_152801425.1">
    <property type="nucleotide sequence ID" value="NZ_WHNX01000003.1"/>
</dbReference>
<dbReference type="GO" id="GO:0016726">
    <property type="term" value="F:oxidoreductase activity, acting on CH or CH2 groups, NAD or NADP as acceptor"/>
    <property type="evidence" value="ECO:0007669"/>
    <property type="project" value="UniProtKB-UniRule"/>
</dbReference>
<dbReference type="PANTHER" id="PTHR20836">
    <property type="entry name" value="DIHYDRODIPICOLINATE REDUCTASE"/>
    <property type="match status" value="1"/>
</dbReference>
<feature type="domain" description="Dihydrodipicolinate reductase C-terminal" evidence="12">
    <location>
        <begin position="115"/>
        <end position="248"/>
    </location>
</feature>
<dbReference type="HAMAP" id="MF_00102">
    <property type="entry name" value="DapB"/>
    <property type="match status" value="1"/>
</dbReference>
<dbReference type="GO" id="GO:0005829">
    <property type="term" value="C:cytosol"/>
    <property type="evidence" value="ECO:0007669"/>
    <property type="project" value="TreeGrafter"/>
</dbReference>